<evidence type="ECO:0000313" key="2">
    <source>
        <dbReference type="EMBL" id="SMB95895.1"/>
    </source>
</evidence>
<accession>A0A1W1VRA1</accession>
<keyword evidence="3" id="KW-1185">Reference proteome</keyword>
<feature type="transmembrane region" description="Helical" evidence="1">
    <location>
        <begin position="46"/>
        <end position="64"/>
    </location>
</feature>
<dbReference type="Proteomes" id="UP000192569">
    <property type="component" value="Chromosome I"/>
</dbReference>
<reference evidence="2 3" key="1">
    <citation type="submission" date="2017-04" db="EMBL/GenBank/DDBJ databases">
        <authorList>
            <person name="Afonso C.L."/>
            <person name="Miller P.J."/>
            <person name="Scott M.A."/>
            <person name="Spackman E."/>
            <person name="Goraichik I."/>
            <person name="Dimitrov K.M."/>
            <person name="Suarez D.L."/>
            <person name="Swayne D.E."/>
        </authorList>
    </citation>
    <scope>NUCLEOTIDE SEQUENCE [LARGE SCALE GENOMIC DNA]</scope>
    <source>
        <strain evidence="2 3">ToBE</strain>
    </source>
</reference>
<keyword evidence="1" id="KW-0472">Membrane</keyword>
<keyword evidence="1" id="KW-0812">Transmembrane</keyword>
<evidence type="ECO:0000313" key="3">
    <source>
        <dbReference type="Proteomes" id="UP000192569"/>
    </source>
</evidence>
<proteinExistence type="predicted"/>
<evidence type="ECO:0000256" key="1">
    <source>
        <dbReference type="SAM" id="Phobius"/>
    </source>
</evidence>
<feature type="transmembrane region" description="Helical" evidence="1">
    <location>
        <begin position="20"/>
        <end position="40"/>
    </location>
</feature>
<protein>
    <submittedName>
        <fullName evidence="2">PrgI family protein</fullName>
    </submittedName>
</protein>
<organism evidence="2 3">
    <name type="scientific">Thermanaeromonas toyohensis ToBE</name>
    <dbReference type="NCBI Taxonomy" id="698762"/>
    <lineage>
        <taxon>Bacteria</taxon>
        <taxon>Bacillati</taxon>
        <taxon>Bacillota</taxon>
        <taxon>Clostridia</taxon>
        <taxon>Neomoorellales</taxon>
        <taxon>Neomoorellaceae</taxon>
        <taxon>Thermanaeromonas</taxon>
    </lineage>
</organism>
<dbReference type="AlphaFoldDB" id="A0A1W1VRA1"/>
<dbReference type="RefSeq" id="WP_084664975.1">
    <property type="nucleotide sequence ID" value="NZ_LT838272.1"/>
</dbReference>
<gene>
    <name evidence="2" type="ORF">SAMN00808754_1346</name>
</gene>
<dbReference type="STRING" id="698762.SAMN00808754_1346"/>
<name>A0A1W1VRA1_9FIRM</name>
<dbReference type="OrthoDB" id="2615912at2"/>
<sequence length="97" mass="11159">MYLIPRNVKARFEFFPGFGWFELMSVVAGAITGLLLYFAAGLFTHSFFRAVLFIIPPGLVYFVTRPGPDGQSLYTLIRLWRGWIKSQKRYLYITKGG</sequence>
<dbReference type="EMBL" id="LT838272">
    <property type="protein sequence ID" value="SMB95895.1"/>
    <property type="molecule type" value="Genomic_DNA"/>
</dbReference>
<keyword evidence="1" id="KW-1133">Transmembrane helix</keyword>